<dbReference type="Proteomes" id="UP001165060">
    <property type="component" value="Unassembled WGS sequence"/>
</dbReference>
<protein>
    <recommendedName>
        <fullName evidence="2">HECT-type E3 ubiquitin transferase</fullName>
        <ecNumber evidence="2">2.3.2.26</ecNumber>
    </recommendedName>
</protein>
<keyword evidence="8" id="KW-1185">Reference proteome</keyword>
<dbReference type="PROSITE" id="PS50237">
    <property type="entry name" value="HECT"/>
    <property type="match status" value="1"/>
</dbReference>
<evidence type="ECO:0000256" key="1">
    <source>
        <dbReference type="ARBA" id="ARBA00000885"/>
    </source>
</evidence>
<comment type="catalytic activity">
    <reaction evidence="1">
        <text>S-ubiquitinyl-[E2 ubiquitin-conjugating enzyme]-L-cysteine + [acceptor protein]-L-lysine = [E2 ubiquitin-conjugating enzyme]-L-cysteine + N(6)-ubiquitinyl-[acceptor protein]-L-lysine.</text>
        <dbReference type="EC" id="2.3.2.26"/>
    </reaction>
</comment>
<name>A0ABQ6MV53_9STRA</name>
<evidence type="ECO:0000256" key="2">
    <source>
        <dbReference type="ARBA" id="ARBA00012485"/>
    </source>
</evidence>
<dbReference type="InterPro" id="IPR035983">
    <property type="entry name" value="Hect_E3_ubiquitin_ligase"/>
</dbReference>
<dbReference type="EC" id="2.3.2.26" evidence="2"/>
<evidence type="ECO:0000313" key="7">
    <source>
        <dbReference type="EMBL" id="GMI33101.1"/>
    </source>
</evidence>
<keyword evidence="4 5" id="KW-0833">Ubl conjugation pathway</keyword>
<dbReference type="Gene3D" id="3.30.2410.10">
    <property type="entry name" value="Hect, E3 ligase catalytic domain"/>
    <property type="match status" value="1"/>
</dbReference>
<dbReference type="PANTHER" id="PTHR45700">
    <property type="entry name" value="UBIQUITIN-PROTEIN LIGASE E3C"/>
    <property type="match status" value="1"/>
</dbReference>
<dbReference type="Pfam" id="PF00632">
    <property type="entry name" value="HECT"/>
    <property type="match status" value="1"/>
</dbReference>
<feature type="active site" description="Glycyl thioester intermediate" evidence="5">
    <location>
        <position position="237"/>
    </location>
</feature>
<dbReference type="SMART" id="SM00119">
    <property type="entry name" value="HECTc"/>
    <property type="match status" value="1"/>
</dbReference>
<feature type="domain" description="HECT" evidence="6">
    <location>
        <begin position="1"/>
        <end position="260"/>
    </location>
</feature>
<reference evidence="7 8" key="1">
    <citation type="journal article" date="2023" name="Commun. Biol.">
        <title>Genome analysis of Parmales, the sister group of diatoms, reveals the evolutionary specialization of diatoms from phago-mixotrophs to photoautotrophs.</title>
        <authorList>
            <person name="Ban H."/>
            <person name="Sato S."/>
            <person name="Yoshikawa S."/>
            <person name="Yamada K."/>
            <person name="Nakamura Y."/>
            <person name="Ichinomiya M."/>
            <person name="Sato N."/>
            <person name="Blanc-Mathieu R."/>
            <person name="Endo H."/>
            <person name="Kuwata A."/>
            <person name="Ogata H."/>
        </authorList>
    </citation>
    <scope>NUCLEOTIDE SEQUENCE [LARGE SCALE GENOMIC DNA]</scope>
</reference>
<dbReference type="PANTHER" id="PTHR45700:SF2">
    <property type="entry name" value="UBIQUITIN-PROTEIN LIGASE E3C"/>
    <property type="match status" value="1"/>
</dbReference>
<evidence type="ECO:0000256" key="4">
    <source>
        <dbReference type="ARBA" id="ARBA00022786"/>
    </source>
</evidence>
<keyword evidence="3" id="KW-0808">Transferase</keyword>
<proteinExistence type="predicted"/>
<dbReference type="InterPro" id="IPR044611">
    <property type="entry name" value="E3A/B/C-like"/>
</dbReference>
<organism evidence="7 8">
    <name type="scientific">Tetraparma gracilis</name>
    <dbReference type="NCBI Taxonomy" id="2962635"/>
    <lineage>
        <taxon>Eukaryota</taxon>
        <taxon>Sar</taxon>
        <taxon>Stramenopiles</taxon>
        <taxon>Ochrophyta</taxon>
        <taxon>Bolidophyceae</taxon>
        <taxon>Parmales</taxon>
        <taxon>Triparmaceae</taxon>
        <taxon>Tetraparma</taxon>
    </lineage>
</organism>
<evidence type="ECO:0000256" key="3">
    <source>
        <dbReference type="ARBA" id="ARBA00022679"/>
    </source>
</evidence>
<dbReference type="Gene3D" id="3.90.1750.10">
    <property type="entry name" value="Hect, E3 ligase catalytic domains"/>
    <property type="match status" value="1"/>
</dbReference>
<dbReference type="EMBL" id="BRYB01003234">
    <property type="protein sequence ID" value="GMI33101.1"/>
    <property type="molecule type" value="Genomic_DNA"/>
</dbReference>
<feature type="non-terminal residue" evidence="7">
    <location>
        <position position="1"/>
    </location>
</feature>
<evidence type="ECO:0000259" key="6">
    <source>
        <dbReference type="PROSITE" id="PS50237"/>
    </source>
</evidence>
<evidence type="ECO:0000313" key="8">
    <source>
        <dbReference type="Proteomes" id="UP001165060"/>
    </source>
</evidence>
<evidence type="ECO:0000256" key="5">
    <source>
        <dbReference type="PROSITE-ProRule" id="PRU00104"/>
    </source>
</evidence>
<dbReference type="Gene3D" id="3.30.2160.10">
    <property type="entry name" value="Hect, E3 ligase catalytic domain"/>
    <property type="match status" value="1"/>
</dbReference>
<sequence length="260" mass="28573">YESILVDPQFSVPFLKKLLGKNCSIDDLGLFDEELYQNLMKLKSLSPADFDALELSFETMSTVDRFGNYLGPTPVPTPLIPNGSDVPVTADNALRYIFCVSHHKLNVETGAATRAFLAGFRQVIPASYIKMFSARELQKVIGGSQEDAGIDIADLQATVVYSGGYHPSQPIIQWLWEVVTDMTPDEQRKFLKFITSCSRRPLLGFKSLAPCPAIQKIRDVGGEEGGGGERLPTAATCMNLLKVSARSEASAETDRFDDDI</sequence>
<accession>A0ABQ6MV53</accession>
<comment type="caution">
    <text evidence="7">The sequence shown here is derived from an EMBL/GenBank/DDBJ whole genome shotgun (WGS) entry which is preliminary data.</text>
</comment>
<dbReference type="InterPro" id="IPR000569">
    <property type="entry name" value="HECT_dom"/>
</dbReference>
<dbReference type="SUPFAM" id="SSF56204">
    <property type="entry name" value="Hect, E3 ligase catalytic domain"/>
    <property type="match status" value="1"/>
</dbReference>
<gene>
    <name evidence="7" type="ORF">TeGR_g9811</name>
</gene>